<dbReference type="InterPro" id="IPR013406">
    <property type="entry name" value="CHP02574_addiction_mod"/>
</dbReference>
<evidence type="ECO:0008006" key="3">
    <source>
        <dbReference type="Google" id="ProtNLM"/>
    </source>
</evidence>
<organism evidence="1 2">
    <name type="scientific">Crenothrix polyspora</name>
    <dbReference type="NCBI Taxonomy" id="360316"/>
    <lineage>
        <taxon>Bacteria</taxon>
        <taxon>Pseudomonadati</taxon>
        <taxon>Pseudomonadota</taxon>
        <taxon>Gammaproteobacteria</taxon>
        <taxon>Methylococcales</taxon>
        <taxon>Crenotrichaceae</taxon>
        <taxon>Crenothrix</taxon>
    </lineage>
</organism>
<name>A0A1R4HBY8_9GAMM</name>
<gene>
    <name evidence="1" type="ORF">CRENPOLYSF2_3590002</name>
</gene>
<dbReference type="OrthoDB" id="291542at2"/>
<evidence type="ECO:0000313" key="2">
    <source>
        <dbReference type="Proteomes" id="UP000195442"/>
    </source>
</evidence>
<dbReference type="Proteomes" id="UP000195442">
    <property type="component" value="Unassembled WGS sequence"/>
</dbReference>
<dbReference type="EMBL" id="FUKJ01000289">
    <property type="protein sequence ID" value="SJM93745.1"/>
    <property type="molecule type" value="Genomic_DNA"/>
</dbReference>
<sequence>MEALWDSLIHEEIEPKSPEWHHNILSARKMKIAEGQAEFISPKELKSKQSR</sequence>
<evidence type="ECO:0000313" key="1">
    <source>
        <dbReference type="EMBL" id="SJM93745.1"/>
    </source>
</evidence>
<dbReference type="Pfam" id="PF09720">
    <property type="entry name" value="Unstab_antitox"/>
    <property type="match status" value="1"/>
</dbReference>
<keyword evidence="2" id="KW-1185">Reference proteome</keyword>
<protein>
    <recommendedName>
        <fullName evidence="3">Addiction module component</fullName>
    </recommendedName>
</protein>
<reference evidence="2" key="1">
    <citation type="submission" date="2017-02" db="EMBL/GenBank/DDBJ databases">
        <authorList>
            <person name="Daims H."/>
        </authorList>
    </citation>
    <scope>NUCLEOTIDE SEQUENCE [LARGE SCALE GENOMIC DNA]</scope>
</reference>
<dbReference type="AlphaFoldDB" id="A0A1R4HBY8"/>
<accession>A0A1R4HBY8</accession>
<proteinExistence type="predicted"/>